<evidence type="ECO:0000313" key="2">
    <source>
        <dbReference type="EMBL" id="KAF3549915.1"/>
    </source>
</evidence>
<dbReference type="Proteomes" id="UP000266723">
    <property type="component" value="Unassembled WGS sequence"/>
</dbReference>
<feature type="region of interest" description="Disordered" evidence="1">
    <location>
        <begin position="1"/>
        <end position="109"/>
    </location>
</feature>
<organism evidence="2 3">
    <name type="scientific">Brassica cretica</name>
    <name type="common">Mustard</name>
    <dbReference type="NCBI Taxonomy" id="69181"/>
    <lineage>
        <taxon>Eukaryota</taxon>
        <taxon>Viridiplantae</taxon>
        <taxon>Streptophyta</taxon>
        <taxon>Embryophyta</taxon>
        <taxon>Tracheophyta</taxon>
        <taxon>Spermatophyta</taxon>
        <taxon>Magnoliopsida</taxon>
        <taxon>eudicotyledons</taxon>
        <taxon>Gunneridae</taxon>
        <taxon>Pentapetalae</taxon>
        <taxon>rosids</taxon>
        <taxon>malvids</taxon>
        <taxon>Brassicales</taxon>
        <taxon>Brassicaceae</taxon>
        <taxon>Brassiceae</taxon>
        <taxon>Brassica</taxon>
    </lineage>
</organism>
<sequence>MRKVSFSGDNAAREIRQQLPEPPRHSRNPPISHNITIPEQNSYKDMRNQRNYSERLDIYGKPFGARPSSETSTTTYNRETTNSPQKRNQEKGKQPEKAQSPMESSARRQRVLECETQGLMAKTAALLLEASLLEGAINREVAKVPSPDLVVSMQPIQPQKRGRPSGKSSTNATQQLLRGAGSKKRKVVIQNSP</sequence>
<dbReference type="EMBL" id="QGKV02000832">
    <property type="protein sequence ID" value="KAF3549915.1"/>
    <property type="molecule type" value="Genomic_DNA"/>
</dbReference>
<protein>
    <recommendedName>
        <fullName evidence="4">DUF4005 domain-containing protein</fullName>
    </recommendedName>
</protein>
<reference evidence="2 3" key="1">
    <citation type="journal article" date="2020" name="BMC Genomics">
        <title>Intraspecific diversification of the crop wild relative Brassica cretica Lam. using demographic model selection.</title>
        <authorList>
            <person name="Kioukis A."/>
            <person name="Michalopoulou V.A."/>
            <person name="Briers L."/>
            <person name="Pirintsos S."/>
            <person name="Studholme D.J."/>
            <person name="Pavlidis P."/>
            <person name="Sarris P.F."/>
        </authorList>
    </citation>
    <scope>NUCLEOTIDE SEQUENCE [LARGE SCALE GENOMIC DNA]</scope>
    <source>
        <strain evidence="3">cv. PFS-1207/04</strain>
    </source>
</reference>
<feature type="compositionally biased region" description="Low complexity" evidence="1">
    <location>
        <begin position="68"/>
        <end position="83"/>
    </location>
</feature>
<feature type="region of interest" description="Disordered" evidence="1">
    <location>
        <begin position="148"/>
        <end position="193"/>
    </location>
</feature>
<feature type="compositionally biased region" description="Polar residues" evidence="1">
    <location>
        <begin position="29"/>
        <end position="41"/>
    </location>
</feature>
<proteinExistence type="predicted"/>
<feature type="compositionally biased region" description="Basic and acidic residues" evidence="1">
    <location>
        <begin position="87"/>
        <end position="96"/>
    </location>
</feature>
<evidence type="ECO:0008006" key="4">
    <source>
        <dbReference type="Google" id="ProtNLM"/>
    </source>
</evidence>
<feature type="compositionally biased region" description="Polar residues" evidence="1">
    <location>
        <begin position="166"/>
        <end position="176"/>
    </location>
</feature>
<feature type="compositionally biased region" description="Basic and acidic residues" evidence="1">
    <location>
        <begin position="42"/>
        <end position="58"/>
    </location>
</feature>
<evidence type="ECO:0000256" key="1">
    <source>
        <dbReference type="SAM" id="MobiDB-lite"/>
    </source>
</evidence>
<gene>
    <name evidence="2" type="ORF">DY000_02009442</name>
</gene>
<keyword evidence="3" id="KW-1185">Reference proteome</keyword>
<accession>A0ABQ7CE15</accession>
<comment type="caution">
    <text evidence="2">The sequence shown here is derived from an EMBL/GenBank/DDBJ whole genome shotgun (WGS) entry which is preliminary data.</text>
</comment>
<name>A0ABQ7CE15_BRACR</name>
<evidence type="ECO:0000313" key="3">
    <source>
        <dbReference type="Proteomes" id="UP000266723"/>
    </source>
</evidence>